<feature type="domain" description="DUF7967" evidence="2">
    <location>
        <begin position="11"/>
        <end position="96"/>
    </location>
</feature>
<evidence type="ECO:0000313" key="3">
    <source>
        <dbReference type="EMBL" id="UPW01515.1"/>
    </source>
</evidence>
<evidence type="ECO:0000256" key="1">
    <source>
        <dbReference type="SAM" id="MobiDB-lite"/>
    </source>
</evidence>
<dbReference type="GeneID" id="72189242"/>
<dbReference type="EMBL" id="CP096658">
    <property type="protein sequence ID" value="UPW01515.1"/>
    <property type="molecule type" value="Genomic_DNA"/>
</dbReference>
<dbReference type="RefSeq" id="WP_248655915.1">
    <property type="nucleotide sequence ID" value="NZ_CP096658.1"/>
</dbReference>
<dbReference type="AlphaFoldDB" id="A0A8U0ILJ3"/>
<name>A0A8U0ILJ3_9EURY</name>
<evidence type="ECO:0000259" key="2">
    <source>
        <dbReference type="Pfam" id="PF25921"/>
    </source>
</evidence>
<gene>
    <name evidence="3" type="ORF">M0R88_05265</name>
</gene>
<dbReference type="Proteomes" id="UP000830434">
    <property type="component" value="Chromosome"/>
</dbReference>
<evidence type="ECO:0000313" key="4">
    <source>
        <dbReference type="Proteomes" id="UP000830434"/>
    </source>
</evidence>
<feature type="region of interest" description="Disordered" evidence="1">
    <location>
        <begin position="69"/>
        <end position="96"/>
    </location>
</feature>
<organism evidence="3 4">
    <name type="scientific">Halorussus gelatinilyticus</name>
    <dbReference type="NCBI Taxonomy" id="2937524"/>
    <lineage>
        <taxon>Archaea</taxon>
        <taxon>Methanobacteriati</taxon>
        <taxon>Methanobacteriota</taxon>
        <taxon>Stenosarchaea group</taxon>
        <taxon>Halobacteria</taxon>
        <taxon>Halobacteriales</taxon>
        <taxon>Haladaptataceae</taxon>
        <taxon>Halorussus</taxon>
    </lineage>
</organism>
<accession>A0A8U0ILJ3</accession>
<keyword evidence="4" id="KW-1185">Reference proteome</keyword>
<proteinExistence type="predicted"/>
<dbReference type="InterPro" id="IPR058273">
    <property type="entry name" value="DUF7967"/>
</dbReference>
<dbReference type="KEGG" id="haxz:M0R88_05265"/>
<protein>
    <recommendedName>
        <fullName evidence="2">DUF7967 domain-containing protein</fullName>
    </recommendedName>
</protein>
<dbReference type="Pfam" id="PF25921">
    <property type="entry name" value="DUF7967"/>
    <property type="match status" value="1"/>
</dbReference>
<sequence>MERAPTETAEDESVRVWMVERTYARDEQNVVVTYATPDGERFVRKHRNRRVLLDPVTAALDVSPDRLEAVEETERRQRYAAEAARMADRRDPDDEV</sequence>
<reference evidence="3" key="1">
    <citation type="submission" date="2022-04" db="EMBL/GenBank/DDBJ databases">
        <title>Diverse halophilic archaea isolated from saline environments.</title>
        <authorList>
            <person name="Cui H.-L."/>
        </authorList>
    </citation>
    <scope>NUCLEOTIDE SEQUENCE</scope>
    <source>
        <strain evidence="3">XZYJT40</strain>
    </source>
</reference>